<sequence>MKTPFDDDIAAIEARRSDVHLRYALTILRGKRQGWLDAHEKLLPLIRGMRHMFNFAAVEYVLSDEEVALIKQVEEVVK</sequence>
<gene>
    <name evidence="1" type="ORF">LCGC14_0819880</name>
</gene>
<proteinExistence type="predicted"/>
<organism evidence="1">
    <name type="scientific">marine sediment metagenome</name>
    <dbReference type="NCBI Taxonomy" id="412755"/>
    <lineage>
        <taxon>unclassified sequences</taxon>
        <taxon>metagenomes</taxon>
        <taxon>ecological metagenomes</taxon>
    </lineage>
</organism>
<comment type="caution">
    <text evidence="1">The sequence shown here is derived from an EMBL/GenBank/DDBJ whole genome shotgun (WGS) entry which is preliminary data.</text>
</comment>
<evidence type="ECO:0000313" key="1">
    <source>
        <dbReference type="EMBL" id="KKN31864.1"/>
    </source>
</evidence>
<dbReference type="EMBL" id="LAZR01002298">
    <property type="protein sequence ID" value="KKN31864.1"/>
    <property type="molecule type" value="Genomic_DNA"/>
</dbReference>
<name>A0A0F9PNV3_9ZZZZ</name>
<protein>
    <submittedName>
        <fullName evidence="1">Uncharacterized protein</fullName>
    </submittedName>
</protein>
<dbReference type="AlphaFoldDB" id="A0A0F9PNV3"/>
<accession>A0A0F9PNV3</accession>
<reference evidence="1" key="1">
    <citation type="journal article" date="2015" name="Nature">
        <title>Complex archaea that bridge the gap between prokaryotes and eukaryotes.</title>
        <authorList>
            <person name="Spang A."/>
            <person name="Saw J.H."/>
            <person name="Jorgensen S.L."/>
            <person name="Zaremba-Niedzwiedzka K."/>
            <person name="Martijn J."/>
            <person name="Lind A.E."/>
            <person name="van Eijk R."/>
            <person name="Schleper C."/>
            <person name="Guy L."/>
            <person name="Ettema T.J."/>
        </authorList>
    </citation>
    <scope>NUCLEOTIDE SEQUENCE</scope>
</reference>